<dbReference type="Pfam" id="PF13843">
    <property type="entry name" value="DDE_Tnp_1_7"/>
    <property type="match status" value="1"/>
</dbReference>
<accession>E2BR81</accession>
<dbReference type="STRING" id="610380.E2BR81"/>
<dbReference type="OrthoDB" id="8123139at2759"/>
<proteinExistence type="predicted"/>
<evidence type="ECO:0000259" key="1">
    <source>
        <dbReference type="Pfam" id="PF13843"/>
    </source>
</evidence>
<reference evidence="2 3" key="1">
    <citation type="journal article" date="2010" name="Science">
        <title>Genomic comparison of the ants Camponotus floridanus and Harpegnathos saltator.</title>
        <authorList>
            <person name="Bonasio R."/>
            <person name="Zhang G."/>
            <person name="Ye C."/>
            <person name="Mutti N.S."/>
            <person name="Fang X."/>
            <person name="Qin N."/>
            <person name="Donahue G."/>
            <person name="Yang P."/>
            <person name="Li Q."/>
            <person name="Li C."/>
            <person name="Zhang P."/>
            <person name="Huang Z."/>
            <person name="Berger S.L."/>
            <person name="Reinberg D."/>
            <person name="Wang J."/>
            <person name="Liebig J."/>
        </authorList>
    </citation>
    <scope>NUCLEOTIDE SEQUENCE [LARGE SCALE GENOMIC DNA]</scope>
    <source>
        <strain evidence="2 3">R22 G/1</strain>
    </source>
</reference>
<evidence type="ECO:0000313" key="2">
    <source>
        <dbReference type="EMBL" id="EFN81797.1"/>
    </source>
</evidence>
<feature type="non-terminal residue" evidence="2">
    <location>
        <position position="1"/>
    </location>
</feature>
<dbReference type="PANTHER" id="PTHR46599">
    <property type="entry name" value="PIGGYBAC TRANSPOSABLE ELEMENT-DERIVED PROTEIN 4"/>
    <property type="match status" value="1"/>
</dbReference>
<gene>
    <name evidence="2" type="ORF">EAI_04159</name>
</gene>
<dbReference type="PANTHER" id="PTHR46599:SF6">
    <property type="entry name" value="DUAL SPECIFICITY PHOSPHATASE 26"/>
    <property type="match status" value="1"/>
</dbReference>
<feature type="non-terminal residue" evidence="2">
    <location>
        <position position="228"/>
    </location>
</feature>
<protein>
    <recommendedName>
        <fullName evidence="1">PiggyBac transposable element-derived protein domain-containing protein</fullName>
    </recommendedName>
</protein>
<keyword evidence="3" id="KW-1185">Reference proteome</keyword>
<name>E2BR81_HARSA</name>
<dbReference type="InParanoid" id="E2BR81"/>
<dbReference type="InterPro" id="IPR029526">
    <property type="entry name" value="PGBD"/>
</dbReference>
<organism evidence="3">
    <name type="scientific">Harpegnathos saltator</name>
    <name type="common">Jerdon's jumping ant</name>
    <dbReference type="NCBI Taxonomy" id="610380"/>
    <lineage>
        <taxon>Eukaryota</taxon>
        <taxon>Metazoa</taxon>
        <taxon>Ecdysozoa</taxon>
        <taxon>Arthropoda</taxon>
        <taxon>Hexapoda</taxon>
        <taxon>Insecta</taxon>
        <taxon>Pterygota</taxon>
        <taxon>Neoptera</taxon>
        <taxon>Endopterygota</taxon>
        <taxon>Hymenoptera</taxon>
        <taxon>Apocrita</taxon>
        <taxon>Aculeata</taxon>
        <taxon>Formicoidea</taxon>
        <taxon>Formicidae</taxon>
        <taxon>Ponerinae</taxon>
        <taxon>Ponerini</taxon>
        <taxon>Harpegnathos</taxon>
    </lineage>
</organism>
<dbReference type="Proteomes" id="UP000008237">
    <property type="component" value="Unassembled WGS sequence"/>
</dbReference>
<dbReference type="AlphaFoldDB" id="E2BR81"/>
<feature type="domain" description="PiggyBac transposable element-derived protein" evidence="1">
    <location>
        <begin position="6"/>
        <end position="117"/>
    </location>
</feature>
<sequence>EPYYLTITGIVRKNKPEIPAQLKLASKTIPDTKFCFSKEIVLLSHIPKKNKIAIVASSYSKTTEVTNGKPNIIIHYNKTKGGTDSFDQLCHAYTVTKRTNRWPMRYFFDILDQAALNTRILLNCLRQNLDQNKIRAKYSLEDLSLHLITPYLRSRINNPSLCRDLRIAIGAILDIDEVESKGEERPYLPVKTRCGLCERKTDRKTKELCPSCRRPMCNTHRVYMCVEC</sequence>
<dbReference type="EMBL" id="GL449919">
    <property type="protein sequence ID" value="EFN81797.1"/>
    <property type="molecule type" value="Genomic_DNA"/>
</dbReference>
<dbReference type="OMA" id="IGSCHIC"/>
<evidence type="ECO:0000313" key="3">
    <source>
        <dbReference type="Proteomes" id="UP000008237"/>
    </source>
</evidence>